<dbReference type="GO" id="GO:0004823">
    <property type="term" value="F:leucine-tRNA ligase activity"/>
    <property type="evidence" value="ECO:0007669"/>
    <property type="project" value="UniProtKB-EC"/>
</dbReference>
<evidence type="ECO:0000256" key="9">
    <source>
        <dbReference type="ARBA" id="ARBA00030520"/>
    </source>
</evidence>
<reference evidence="12" key="1">
    <citation type="submission" date="2022-10" db="EMBL/GenBank/DDBJ databases">
        <authorList>
            <person name="Wei X."/>
        </authorList>
    </citation>
    <scope>NUCLEOTIDE SEQUENCE</scope>
    <source>
        <strain evidence="12">SD2</strain>
    </source>
</reference>
<dbReference type="PRINTS" id="PR00985">
    <property type="entry name" value="TRNASYNTHLEU"/>
</dbReference>
<dbReference type="PANTHER" id="PTHR43740:SF2">
    <property type="entry name" value="LEUCINE--TRNA LIGASE, MITOCHONDRIAL"/>
    <property type="match status" value="1"/>
</dbReference>
<keyword evidence="5 10" id="KW-0547">Nucleotide-binding</keyword>
<dbReference type="Pfam" id="PF00133">
    <property type="entry name" value="tRNA-synt_1"/>
    <property type="match status" value="1"/>
</dbReference>
<accession>A0AAX3F163</accession>
<comment type="similarity">
    <text evidence="1 10">Belongs to the class-I aminoacyl-tRNA synthetase family.</text>
</comment>
<evidence type="ECO:0000256" key="1">
    <source>
        <dbReference type="ARBA" id="ARBA00005594"/>
    </source>
</evidence>
<evidence type="ECO:0000313" key="12">
    <source>
        <dbReference type="EMBL" id="UZW64756.1"/>
    </source>
</evidence>
<evidence type="ECO:0000256" key="6">
    <source>
        <dbReference type="ARBA" id="ARBA00022840"/>
    </source>
</evidence>
<dbReference type="Gene3D" id="3.40.50.620">
    <property type="entry name" value="HUPs"/>
    <property type="match status" value="2"/>
</dbReference>
<dbReference type="GO" id="GO:0005829">
    <property type="term" value="C:cytosol"/>
    <property type="evidence" value="ECO:0007669"/>
    <property type="project" value="TreeGrafter"/>
</dbReference>
<keyword evidence="7 10" id="KW-0648">Protein biosynthesis</keyword>
<evidence type="ECO:0000256" key="2">
    <source>
        <dbReference type="ARBA" id="ARBA00013164"/>
    </source>
</evidence>
<dbReference type="CDD" id="cd00812">
    <property type="entry name" value="LeuRS_core"/>
    <property type="match status" value="1"/>
</dbReference>
<protein>
    <recommendedName>
        <fullName evidence="2">leucine--tRNA ligase</fullName>
        <ecNumber evidence="2">6.1.1.4</ecNumber>
    </recommendedName>
    <alternativeName>
        <fullName evidence="9">Leucyl-tRNA synthetase</fullName>
    </alternativeName>
</protein>
<evidence type="ECO:0000256" key="8">
    <source>
        <dbReference type="ARBA" id="ARBA00023146"/>
    </source>
</evidence>
<dbReference type="Proteomes" id="UP001164481">
    <property type="component" value="Chromosome"/>
</dbReference>
<dbReference type="SUPFAM" id="SSF52374">
    <property type="entry name" value="Nucleotidylyl transferase"/>
    <property type="match status" value="1"/>
</dbReference>
<keyword evidence="3" id="KW-0963">Cytoplasm</keyword>
<feature type="domain" description="Aminoacyl-tRNA synthetase class Ia" evidence="11">
    <location>
        <begin position="10"/>
        <end position="573"/>
    </location>
</feature>
<dbReference type="PROSITE" id="PS00178">
    <property type="entry name" value="AA_TRNA_LIGASE_I"/>
    <property type="match status" value="1"/>
</dbReference>
<evidence type="ECO:0000256" key="7">
    <source>
        <dbReference type="ARBA" id="ARBA00022917"/>
    </source>
</evidence>
<evidence type="ECO:0000256" key="10">
    <source>
        <dbReference type="RuleBase" id="RU363035"/>
    </source>
</evidence>
<dbReference type="InterPro" id="IPR014729">
    <property type="entry name" value="Rossmann-like_a/b/a_fold"/>
</dbReference>
<name>A0AAX3F163_MYCSY</name>
<evidence type="ECO:0000313" key="13">
    <source>
        <dbReference type="Proteomes" id="UP001164481"/>
    </source>
</evidence>
<evidence type="ECO:0000256" key="3">
    <source>
        <dbReference type="ARBA" id="ARBA00022490"/>
    </source>
</evidence>
<evidence type="ECO:0000256" key="4">
    <source>
        <dbReference type="ARBA" id="ARBA00022598"/>
    </source>
</evidence>
<dbReference type="Gene3D" id="1.10.730.10">
    <property type="entry name" value="Isoleucyl-tRNA Synthetase, Domain 1"/>
    <property type="match status" value="2"/>
</dbReference>
<proteinExistence type="inferred from homology"/>
<keyword evidence="8 10" id="KW-0030">Aminoacyl-tRNA synthetase</keyword>
<dbReference type="InterPro" id="IPR002302">
    <property type="entry name" value="Leu-tRNA-ligase"/>
</dbReference>
<dbReference type="SUPFAM" id="SSF47323">
    <property type="entry name" value="Anticodon-binding domain of a subclass of class I aminoacyl-tRNA synthetases"/>
    <property type="match status" value="1"/>
</dbReference>
<sequence>MYNFKEIEKKWQKYWIENNSFEPKNDFSMPKKYVLSMFPYPSGQLHMGHVRNYTIGDAIARYYRKNNFNVLHPFGWDSFGLPAENAAIKNNIHPKKWTYENIETMNKVIKELGISFSWNRELATCDNDYTKWEQYIFLKFLENNLIYRKKSLLNFCEQDNTVLANEQVIDNKCWRCDNEIQKKELETYYLKITKYANELLADLKLLENKWPSEVLKMQKNWIGKKKFFKTQFSFNGKTYDLYFENFSELKSAKYLALSSKHDLVLDLIKEAKLRESDLEQINLIDKAYNNKDFSKKYLINLNLKANLPNQNLNLDLVVVDFLSNNSNVDSQLFNLENEKHKSYFDLFNLDKSLANNSFDENNFTKEVKFNLKDWGISRQRYWGTPIPIVKCQKCGIVPEKLENLPVLLPDDVVFNASGNPLESNQKWIQTKCPNCNLDAQRETDTLDTFFESSWYFLRYTTPKDLRWNQIFDQAQLKYWNSVDEYIGGIEHAILHLLYARFFTKALADLKLIDFKEPFSSLLTQGMVLKDGFKMSKSKGNVVAPTDMIEKYGADATRLFILFATTPSKELEWSDLGLIGCFKFLTRLIDKVKFINKSGKFEVHENLTKEQKLARYKLYLSLVKNKEIFEVKENEYAFNTLISWSMETLNEYSNEEDSNLITEMFYVLTYVLEPFIPHLAWDISQKYFNLKNFKNQKIDLAALELNTMSIGITINGKLRGELQVEKNITKENLFLLAREKVAKWLENKEVIKEIYIPSKLINFVIK</sequence>
<evidence type="ECO:0000259" key="11">
    <source>
        <dbReference type="Pfam" id="PF00133"/>
    </source>
</evidence>
<keyword evidence="6 10" id="KW-0067">ATP-binding</keyword>
<dbReference type="RefSeq" id="WP_154221426.1">
    <property type="nucleotide sequence ID" value="NZ_CP034544.1"/>
</dbReference>
<dbReference type="EMBL" id="CP107525">
    <property type="protein sequence ID" value="UZW64756.1"/>
    <property type="molecule type" value="Genomic_DNA"/>
</dbReference>
<dbReference type="FunFam" id="1.10.730.10:FF:000002">
    <property type="entry name" value="Leucine--tRNA ligase"/>
    <property type="match status" value="1"/>
</dbReference>
<dbReference type="GO" id="GO:0005524">
    <property type="term" value="F:ATP binding"/>
    <property type="evidence" value="ECO:0007669"/>
    <property type="project" value="UniProtKB-KW"/>
</dbReference>
<dbReference type="AlphaFoldDB" id="A0AAX3F163"/>
<dbReference type="GO" id="GO:0006429">
    <property type="term" value="P:leucyl-tRNA aminoacylation"/>
    <property type="evidence" value="ECO:0007669"/>
    <property type="project" value="InterPro"/>
</dbReference>
<dbReference type="EC" id="6.1.1.4" evidence="2"/>
<evidence type="ECO:0000256" key="5">
    <source>
        <dbReference type="ARBA" id="ARBA00022741"/>
    </source>
</evidence>
<dbReference type="InterPro" id="IPR001412">
    <property type="entry name" value="aa-tRNA-synth_I_CS"/>
</dbReference>
<dbReference type="InterPro" id="IPR002300">
    <property type="entry name" value="aa-tRNA-synth_Ia"/>
</dbReference>
<dbReference type="PANTHER" id="PTHR43740">
    <property type="entry name" value="LEUCYL-TRNA SYNTHETASE"/>
    <property type="match status" value="1"/>
</dbReference>
<reference evidence="12" key="2">
    <citation type="submission" date="2022-11" db="EMBL/GenBank/DDBJ databases">
        <title>complete genomes of mycoplasma synoviae ZX313 strain and SD2 strain.</title>
        <authorList>
            <person name="Zhong Q."/>
        </authorList>
    </citation>
    <scope>NUCLEOTIDE SEQUENCE</scope>
    <source>
        <strain evidence="12">SD2</strain>
    </source>
</reference>
<dbReference type="InterPro" id="IPR009080">
    <property type="entry name" value="tRNAsynth_Ia_anticodon-bd"/>
</dbReference>
<gene>
    <name evidence="12" type="ORF">OIE46_01655</name>
</gene>
<keyword evidence="4 10" id="KW-0436">Ligase</keyword>
<organism evidence="12 13">
    <name type="scientific">Mycoplasmopsis synoviae</name>
    <name type="common">Mycoplasma synoviae</name>
    <dbReference type="NCBI Taxonomy" id="2109"/>
    <lineage>
        <taxon>Bacteria</taxon>
        <taxon>Bacillati</taxon>
        <taxon>Mycoplasmatota</taxon>
        <taxon>Mycoplasmoidales</taxon>
        <taxon>Metamycoplasmataceae</taxon>
        <taxon>Mycoplasmopsis</taxon>
    </lineage>
</organism>